<organism evidence="1 2">
    <name type="scientific">Staurois parvus</name>
    <dbReference type="NCBI Taxonomy" id="386267"/>
    <lineage>
        <taxon>Eukaryota</taxon>
        <taxon>Metazoa</taxon>
        <taxon>Chordata</taxon>
        <taxon>Craniata</taxon>
        <taxon>Vertebrata</taxon>
        <taxon>Euteleostomi</taxon>
        <taxon>Amphibia</taxon>
        <taxon>Batrachia</taxon>
        <taxon>Anura</taxon>
        <taxon>Neobatrachia</taxon>
        <taxon>Ranoidea</taxon>
        <taxon>Ranidae</taxon>
        <taxon>Staurois</taxon>
    </lineage>
</organism>
<comment type="caution">
    <text evidence="1">The sequence shown here is derived from an EMBL/GenBank/DDBJ whole genome shotgun (WGS) entry which is preliminary data.</text>
</comment>
<feature type="non-terminal residue" evidence="1">
    <location>
        <position position="47"/>
    </location>
</feature>
<name>A0ABN9CVN7_9NEOB</name>
<dbReference type="Proteomes" id="UP001162483">
    <property type="component" value="Unassembled WGS sequence"/>
</dbReference>
<evidence type="ECO:0000313" key="1">
    <source>
        <dbReference type="EMBL" id="CAI9564267.1"/>
    </source>
</evidence>
<sequence length="47" mass="5230">MGGTSGWHRKAHYWAQVSALLDTGGRTAGHRWVDRWVALLGTDHRGT</sequence>
<evidence type="ECO:0000313" key="2">
    <source>
        <dbReference type="Proteomes" id="UP001162483"/>
    </source>
</evidence>
<gene>
    <name evidence="1" type="ORF">SPARVUS_LOCUS5873677</name>
</gene>
<accession>A0ABN9CVN7</accession>
<proteinExistence type="predicted"/>
<keyword evidence="2" id="KW-1185">Reference proteome</keyword>
<protein>
    <recommendedName>
        <fullName evidence="3">Transposase</fullName>
    </recommendedName>
</protein>
<dbReference type="EMBL" id="CATNWA010012889">
    <property type="protein sequence ID" value="CAI9564267.1"/>
    <property type="molecule type" value="Genomic_DNA"/>
</dbReference>
<reference evidence="1" key="1">
    <citation type="submission" date="2023-05" db="EMBL/GenBank/DDBJ databases">
        <authorList>
            <person name="Stuckert A."/>
        </authorList>
    </citation>
    <scope>NUCLEOTIDE SEQUENCE</scope>
</reference>
<evidence type="ECO:0008006" key="3">
    <source>
        <dbReference type="Google" id="ProtNLM"/>
    </source>
</evidence>